<evidence type="ECO:0000256" key="1">
    <source>
        <dbReference type="ARBA" id="ARBA00001947"/>
    </source>
</evidence>
<keyword evidence="2" id="KW-0479">Metal-binding</keyword>
<dbReference type="EMBL" id="VIKR01000003">
    <property type="protein sequence ID" value="TQV74074.1"/>
    <property type="molecule type" value="Genomic_DNA"/>
</dbReference>
<evidence type="ECO:0000256" key="3">
    <source>
        <dbReference type="ARBA" id="ARBA00022801"/>
    </source>
</evidence>
<keyword evidence="4" id="KW-0862">Zinc</keyword>
<dbReference type="PANTHER" id="PTHR15162:SF7">
    <property type="entry name" value="SUCCINYLGLUTAMATE DESUCCINYLASE"/>
    <property type="match status" value="1"/>
</dbReference>
<dbReference type="AlphaFoldDB" id="A0A545TA46"/>
<keyword evidence="7" id="KW-1185">Reference proteome</keyword>
<name>A0A545TA46_9GAMM</name>
<feature type="domain" description="Succinylglutamate desuccinylase/Aspartoacylase catalytic" evidence="5">
    <location>
        <begin position="55"/>
        <end position="160"/>
    </location>
</feature>
<dbReference type="PANTHER" id="PTHR15162">
    <property type="entry name" value="ASPARTOACYLASE"/>
    <property type="match status" value="1"/>
</dbReference>
<accession>A0A545TA46</accession>
<organism evidence="6 7">
    <name type="scientific">Aliikangiella marina</name>
    <dbReference type="NCBI Taxonomy" id="1712262"/>
    <lineage>
        <taxon>Bacteria</taxon>
        <taxon>Pseudomonadati</taxon>
        <taxon>Pseudomonadota</taxon>
        <taxon>Gammaproteobacteria</taxon>
        <taxon>Oceanospirillales</taxon>
        <taxon>Pleioneaceae</taxon>
        <taxon>Aliikangiella</taxon>
    </lineage>
</organism>
<proteinExistence type="predicted"/>
<dbReference type="InterPro" id="IPR050178">
    <property type="entry name" value="AspA/AstE_fam"/>
</dbReference>
<dbReference type="SUPFAM" id="SSF53187">
    <property type="entry name" value="Zn-dependent exopeptidases"/>
    <property type="match status" value="1"/>
</dbReference>
<evidence type="ECO:0000256" key="2">
    <source>
        <dbReference type="ARBA" id="ARBA00022723"/>
    </source>
</evidence>
<dbReference type="GO" id="GO:0005829">
    <property type="term" value="C:cytosol"/>
    <property type="evidence" value="ECO:0007669"/>
    <property type="project" value="TreeGrafter"/>
</dbReference>
<dbReference type="OrthoDB" id="9782876at2"/>
<protein>
    <recommendedName>
        <fullName evidence="5">Succinylglutamate desuccinylase/Aspartoacylase catalytic domain-containing protein</fullName>
    </recommendedName>
</protein>
<dbReference type="InterPro" id="IPR055438">
    <property type="entry name" value="AstE_AspA_cat"/>
</dbReference>
<dbReference type="Proteomes" id="UP000317839">
    <property type="component" value="Unassembled WGS sequence"/>
</dbReference>
<evidence type="ECO:0000256" key="4">
    <source>
        <dbReference type="ARBA" id="ARBA00022833"/>
    </source>
</evidence>
<dbReference type="Gene3D" id="3.40.630.10">
    <property type="entry name" value="Zn peptidases"/>
    <property type="match status" value="1"/>
</dbReference>
<dbReference type="RefSeq" id="WP_142942782.1">
    <property type="nucleotide sequence ID" value="NZ_VIKR01000003.1"/>
</dbReference>
<evidence type="ECO:0000313" key="6">
    <source>
        <dbReference type="EMBL" id="TQV74074.1"/>
    </source>
</evidence>
<reference evidence="6 7" key="1">
    <citation type="submission" date="2019-06" db="EMBL/GenBank/DDBJ databases">
        <title>Draft genome of Aliikangiella marina GYP-15.</title>
        <authorList>
            <person name="Wang G."/>
        </authorList>
    </citation>
    <scope>NUCLEOTIDE SEQUENCE [LARGE SCALE GENOMIC DNA]</scope>
    <source>
        <strain evidence="6 7">GYP-15</strain>
    </source>
</reference>
<dbReference type="GO" id="GO:0016788">
    <property type="term" value="F:hydrolase activity, acting on ester bonds"/>
    <property type="evidence" value="ECO:0007669"/>
    <property type="project" value="InterPro"/>
</dbReference>
<evidence type="ECO:0000313" key="7">
    <source>
        <dbReference type="Proteomes" id="UP000317839"/>
    </source>
</evidence>
<evidence type="ECO:0000259" key="5">
    <source>
        <dbReference type="Pfam" id="PF24827"/>
    </source>
</evidence>
<gene>
    <name evidence="6" type="ORF">FLL45_14545</name>
</gene>
<sequence>MGTLLEMKVLNPEITYYDDSFRSQIEPTALGFLRQLTGLTIFDLKGKDTSRTRVVTTLIHGNEPSGFIACHLWLRSQSVPATNVRVLICNPEAARTKPIFTNRYLNTNEDLNRFFDAPDSDQSEVANRARQIKQAVAEVKPEAVIDLHNTSGASPAFGVALSESDNVLDLVSLFSQKLILTGLHVGALMELDFSAPIATIECGGANEIFSHQVATDGLHEYFTREYIFDHHAGRVEVHRHPLRVELVEDASVGFSHTRLPTTDITLRADVETLNQQYTPAGEFLGWYDESQPLPLKAIDEQGNDQIHRVIEIKNGCLFAGQKLQLFMVTTTCEIATNDCLFYATAEQ</sequence>
<comment type="cofactor">
    <cofactor evidence="1">
        <name>Zn(2+)</name>
        <dbReference type="ChEBI" id="CHEBI:29105"/>
    </cofactor>
</comment>
<comment type="caution">
    <text evidence="6">The sequence shown here is derived from an EMBL/GenBank/DDBJ whole genome shotgun (WGS) entry which is preliminary data.</text>
</comment>
<dbReference type="GO" id="GO:0046872">
    <property type="term" value="F:metal ion binding"/>
    <property type="evidence" value="ECO:0007669"/>
    <property type="project" value="UniProtKB-KW"/>
</dbReference>
<keyword evidence="3" id="KW-0378">Hydrolase</keyword>
<dbReference type="Pfam" id="PF24827">
    <property type="entry name" value="AstE_AspA_cat"/>
    <property type="match status" value="1"/>
</dbReference>